<proteinExistence type="predicted"/>
<evidence type="ECO:0000313" key="1">
    <source>
        <dbReference type="EMBL" id="EPX58374.1"/>
    </source>
</evidence>
<accession>S9QAL0</accession>
<dbReference type="EMBL" id="ANAH02000025">
    <property type="protein sequence ID" value="EPX58374.1"/>
    <property type="molecule type" value="Genomic_DNA"/>
</dbReference>
<comment type="caution">
    <text evidence="1">The sequence shown here is derived from an EMBL/GenBank/DDBJ whole genome shotgun (WGS) entry which is preliminary data.</text>
</comment>
<gene>
    <name evidence="1" type="ORF">D187_004130</name>
</gene>
<sequence>MSGGGDLRQGTRHEASVPCRAGFVTPLVGATKPDARPTGRAFRR</sequence>
<organism evidence="1 2">
    <name type="scientific">Cystobacter fuscus (strain ATCC 25194 / DSM 2262 / NBRC 100088 / M29)</name>
    <dbReference type="NCBI Taxonomy" id="1242864"/>
    <lineage>
        <taxon>Bacteria</taxon>
        <taxon>Pseudomonadati</taxon>
        <taxon>Myxococcota</taxon>
        <taxon>Myxococcia</taxon>
        <taxon>Myxococcales</taxon>
        <taxon>Cystobacterineae</taxon>
        <taxon>Archangiaceae</taxon>
        <taxon>Cystobacter</taxon>
    </lineage>
</organism>
<dbReference type="AlphaFoldDB" id="S9QAL0"/>
<dbReference type="Proteomes" id="UP000011682">
    <property type="component" value="Unassembled WGS sequence"/>
</dbReference>
<keyword evidence="2" id="KW-1185">Reference proteome</keyword>
<name>S9QAL0_CYSF2</name>
<reference evidence="1" key="1">
    <citation type="submission" date="2013-05" db="EMBL/GenBank/DDBJ databases">
        <title>Genome assembly of Cystobacter fuscus DSM 2262.</title>
        <authorList>
            <person name="Sharma G."/>
            <person name="Khatri I."/>
            <person name="Kaur C."/>
            <person name="Mayilraj S."/>
            <person name="Subramanian S."/>
        </authorList>
    </citation>
    <scope>NUCLEOTIDE SEQUENCE [LARGE SCALE GENOMIC DNA]</scope>
    <source>
        <strain evidence="1">DSM 2262</strain>
    </source>
</reference>
<evidence type="ECO:0000313" key="2">
    <source>
        <dbReference type="Proteomes" id="UP000011682"/>
    </source>
</evidence>
<protein>
    <submittedName>
        <fullName evidence="1">Uncharacterized protein</fullName>
    </submittedName>
</protein>